<sequence length="392" mass="43872">MVNTMSFNIWDKLKPLTPGQEEMVNALRDSALEVLGFFGPTGTGKSLFSLSYGIQSVVNGEYSRFIVVRPVIDVVTGEEITITKSREGFIETVKSYVQDLIGGLVEWSTIENLINSGKIVFADPRYLRGRTFDNSIVFLDDIQLMKPESIIEAIVRVGRNSRLIVAGDPVFQALKEVSSDPAALIREVLLSEEKSRVVDLGIKDIVREGAKRGLRFLLEYKLRSRTLSEEEKKIFDVVKSKAPDADIVTILDIAPIKQSYEISSEHVPDALIVVKQGHLGRLVGKGGERINAAEKELNKKLRGSELNLDFKDMVRAIHPTSWVWKHVEEVDFAGPNLQIKVYEDVIGAIVGQRGSYVRFLDAVFRKLLGVGVRVVAIERPKPERKKKEKQGQ</sequence>
<dbReference type="BioCyc" id="IAGG583356:GHAH-28-MONOMER"/>
<keyword evidence="7" id="KW-1185">Reference proteome</keyword>
<evidence type="ECO:0000313" key="7">
    <source>
        <dbReference type="Proteomes" id="UP000001304"/>
    </source>
</evidence>
<dbReference type="Proteomes" id="UP000001304">
    <property type="component" value="Chromosome"/>
</dbReference>
<dbReference type="InterPro" id="IPR003714">
    <property type="entry name" value="PhoH"/>
</dbReference>
<gene>
    <name evidence="6" type="ordered locus">Igag_0027</name>
</gene>
<evidence type="ECO:0000256" key="1">
    <source>
        <dbReference type="ARBA" id="ARBA00022741"/>
    </source>
</evidence>
<dbReference type="AlphaFoldDB" id="E0SPD7"/>
<evidence type="ECO:0000259" key="4">
    <source>
        <dbReference type="Pfam" id="PF02562"/>
    </source>
</evidence>
<keyword evidence="3" id="KW-0694">RNA-binding</keyword>
<dbReference type="InterPro" id="IPR004044">
    <property type="entry name" value="KH_dom_type_2"/>
</dbReference>
<organism evidence="6 7">
    <name type="scientific">Ignisphaera aggregans (strain DSM 17230 / JCM 13409 / AQ1.S1)</name>
    <dbReference type="NCBI Taxonomy" id="583356"/>
    <lineage>
        <taxon>Archaea</taxon>
        <taxon>Thermoproteota</taxon>
        <taxon>Thermoprotei</taxon>
        <taxon>Desulfurococcales</taxon>
        <taxon>Desulfurococcaceae</taxon>
        <taxon>Ignisphaera</taxon>
    </lineage>
</organism>
<dbReference type="GO" id="GO:0005829">
    <property type="term" value="C:cytosol"/>
    <property type="evidence" value="ECO:0007669"/>
    <property type="project" value="TreeGrafter"/>
</dbReference>
<dbReference type="PANTHER" id="PTHR30473:SF2">
    <property type="entry name" value="PIN DOMAIN-CONTAINING PROTEIN"/>
    <property type="match status" value="1"/>
</dbReference>
<feature type="domain" description="KH type-2" evidence="5">
    <location>
        <begin position="259"/>
        <end position="311"/>
    </location>
</feature>
<dbReference type="STRING" id="583356.Igag_0027"/>
<dbReference type="SUPFAM" id="SSF52540">
    <property type="entry name" value="P-loop containing nucleoside triphosphate hydrolases"/>
    <property type="match status" value="1"/>
</dbReference>
<dbReference type="Gene3D" id="3.30.300.20">
    <property type="match status" value="1"/>
</dbReference>
<dbReference type="InterPro" id="IPR051451">
    <property type="entry name" value="PhoH2-like"/>
</dbReference>
<evidence type="ECO:0000313" key="6">
    <source>
        <dbReference type="EMBL" id="ADM26880.1"/>
    </source>
</evidence>
<dbReference type="KEGG" id="iag:Igag_0027"/>
<evidence type="ECO:0000259" key="5">
    <source>
        <dbReference type="Pfam" id="PF07650"/>
    </source>
</evidence>
<dbReference type="InterPro" id="IPR015946">
    <property type="entry name" value="KH_dom-like_a/b"/>
</dbReference>
<reference evidence="6 7" key="1">
    <citation type="journal article" date="2010" name="Stand. Genomic Sci.">
        <title>Complete genome sequence of Ignisphaera aggregans type strain (AQ1.S1).</title>
        <authorList>
            <person name="Goker M."/>
            <person name="Held B."/>
            <person name="Lapidus A."/>
            <person name="Nolan M."/>
            <person name="Spring S."/>
            <person name="Yasawong M."/>
            <person name="Lucas S."/>
            <person name="Glavina Del Rio T."/>
            <person name="Tice H."/>
            <person name="Cheng J.F."/>
            <person name="Goodwin L."/>
            <person name="Tapia R."/>
            <person name="Pitluck S."/>
            <person name="Liolios K."/>
            <person name="Ivanova N."/>
            <person name="Mavromatis K."/>
            <person name="Mikhailova N."/>
            <person name="Pati A."/>
            <person name="Chen A."/>
            <person name="Palaniappan K."/>
            <person name="Brambilla E."/>
            <person name="Land M."/>
            <person name="Hauser L."/>
            <person name="Chang Y.J."/>
            <person name="Jeffries C.D."/>
            <person name="Brettin T."/>
            <person name="Detter J.C."/>
            <person name="Han C."/>
            <person name="Rohde M."/>
            <person name="Sikorski J."/>
            <person name="Woyke T."/>
            <person name="Bristow J."/>
            <person name="Eisen J.A."/>
            <person name="Markowitz V."/>
            <person name="Hugenholtz P."/>
            <person name="Kyrpides N.C."/>
            <person name="Klenk H.P."/>
        </authorList>
    </citation>
    <scope>NUCLEOTIDE SEQUENCE [LARGE SCALE GENOMIC DNA]</scope>
    <source>
        <strain evidence="7">DSM 17230 / JCM 13409 / AQ1.S1</strain>
    </source>
</reference>
<accession>E0SPD7</accession>
<protein>
    <submittedName>
        <fullName evidence="6">KH type 2 domain protein</fullName>
    </submittedName>
</protein>
<proteinExistence type="predicted"/>
<evidence type="ECO:0000256" key="2">
    <source>
        <dbReference type="ARBA" id="ARBA00022840"/>
    </source>
</evidence>
<dbReference type="GO" id="GO:0003723">
    <property type="term" value="F:RNA binding"/>
    <property type="evidence" value="ECO:0007669"/>
    <property type="project" value="UniProtKB-KW"/>
</dbReference>
<evidence type="ECO:0000256" key="3">
    <source>
        <dbReference type="ARBA" id="ARBA00022884"/>
    </source>
</evidence>
<dbReference type="InterPro" id="IPR027417">
    <property type="entry name" value="P-loop_NTPase"/>
</dbReference>
<keyword evidence="1" id="KW-0547">Nucleotide-binding</keyword>
<dbReference type="GO" id="GO:0005524">
    <property type="term" value="F:ATP binding"/>
    <property type="evidence" value="ECO:0007669"/>
    <property type="project" value="UniProtKB-KW"/>
</dbReference>
<dbReference type="PANTHER" id="PTHR30473">
    <property type="entry name" value="PROTEIN PHOH"/>
    <property type="match status" value="1"/>
</dbReference>
<feature type="domain" description="PhoH-like protein" evidence="4">
    <location>
        <begin position="13"/>
        <end position="214"/>
    </location>
</feature>
<name>E0SPD7_IGNAA</name>
<dbReference type="EMBL" id="CP002098">
    <property type="protein sequence ID" value="ADM26880.1"/>
    <property type="molecule type" value="Genomic_DNA"/>
</dbReference>
<dbReference type="Pfam" id="PF02562">
    <property type="entry name" value="PhoH"/>
    <property type="match status" value="1"/>
</dbReference>
<keyword evidence="2" id="KW-0067">ATP-binding</keyword>
<dbReference type="Gene3D" id="3.40.50.300">
    <property type="entry name" value="P-loop containing nucleotide triphosphate hydrolases"/>
    <property type="match status" value="1"/>
</dbReference>
<dbReference type="Pfam" id="PF07650">
    <property type="entry name" value="KH_2"/>
    <property type="match status" value="1"/>
</dbReference>
<dbReference type="HOGENOM" id="CLU_730800_0_0_2"/>